<dbReference type="Gene3D" id="2.20.110.10">
    <property type="entry name" value="Histone H3 K4-specific methyltransferase SET7/9 N-terminal domain"/>
    <property type="match status" value="1"/>
</dbReference>
<accession>A0A2A2TG88</accession>
<dbReference type="RefSeq" id="WP_095722949.1">
    <property type="nucleotide sequence ID" value="NZ_NTFS01000205.1"/>
</dbReference>
<name>A0A2A2TG88_9CYAN</name>
<evidence type="ECO:0000313" key="2">
    <source>
        <dbReference type="Proteomes" id="UP000218238"/>
    </source>
</evidence>
<organism evidence="1 2">
    <name type="scientific">Brunnivagina elsteri CCALA 953</name>
    <dbReference type="NCBI Taxonomy" id="987040"/>
    <lineage>
        <taxon>Bacteria</taxon>
        <taxon>Bacillati</taxon>
        <taxon>Cyanobacteriota</taxon>
        <taxon>Cyanophyceae</taxon>
        <taxon>Nostocales</taxon>
        <taxon>Calotrichaceae</taxon>
        <taxon>Brunnivagina</taxon>
    </lineage>
</organism>
<evidence type="ECO:0008006" key="3">
    <source>
        <dbReference type="Google" id="ProtNLM"/>
    </source>
</evidence>
<dbReference type="EMBL" id="NTFS01000205">
    <property type="protein sequence ID" value="PAX52742.1"/>
    <property type="molecule type" value="Genomic_DNA"/>
</dbReference>
<comment type="caution">
    <text evidence="1">The sequence shown here is derived from an EMBL/GenBank/DDBJ whole genome shotgun (WGS) entry which is preliminary data.</text>
</comment>
<keyword evidence="2" id="KW-1185">Reference proteome</keyword>
<dbReference type="OrthoDB" id="9808906at2"/>
<dbReference type="Gene3D" id="3.90.930.1">
    <property type="match status" value="1"/>
</dbReference>
<proteinExistence type="predicted"/>
<dbReference type="SUPFAM" id="SSF82185">
    <property type="entry name" value="Histone H3 K4-specific methyltransferase SET7/9 N-terminal domain"/>
    <property type="match status" value="2"/>
</dbReference>
<dbReference type="AlphaFoldDB" id="A0A2A2TG88"/>
<protein>
    <recommendedName>
        <fullName evidence="3">Membrane-binding protein</fullName>
    </recommendedName>
</protein>
<reference evidence="1 2" key="1">
    <citation type="submission" date="2017-08" db="EMBL/GenBank/DDBJ databases">
        <title>Draft genome sequence of filamentous cyanobacterium Calothrix elsteri CCALA 953.</title>
        <authorList>
            <person name="Gagunashvili A.N."/>
            <person name="Elster J."/>
            <person name="Andresson O.S."/>
        </authorList>
    </citation>
    <scope>NUCLEOTIDE SEQUENCE [LARGE SCALE GENOMIC DNA]</scope>
    <source>
        <strain evidence="1 2">CCALA 953</strain>
    </source>
</reference>
<sequence>MIPTNAIEEINEYSENNIKKSAYYFVNGEKIAYRVWDGNQICMEYGIKNEKMHGLFRTWHDNENLCEESFYIDGKEHGINKQYDYEGNLIGSYEMHHGTGVDLWYSAKGIISEERHLKDGNRHGYERWWNEDNKTIYQEQHFQNGIEHGIYRRWNHKNSLCRGFPQYYVNGEKVNKKQYLKACNKDVSLPKFQTIYNQNYRECTF</sequence>
<dbReference type="Proteomes" id="UP000218238">
    <property type="component" value="Unassembled WGS sequence"/>
</dbReference>
<evidence type="ECO:0000313" key="1">
    <source>
        <dbReference type="EMBL" id="PAX52742.1"/>
    </source>
</evidence>
<gene>
    <name evidence="1" type="ORF">CK510_17650</name>
</gene>